<accession>A0A6N6MAZ6</accession>
<dbReference type="PROSITE" id="PS01058">
    <property type="entry name" value="SAICAR_SYNTHETASE_2"/>
    <property type="match status" value="1"/>
</dbReference>
<dbReference type="RefSeq" id="WP_150938983.1">
    <property type="nucleotide sequence ID" value="NZ_WAAT01000044.1"/>
</dbReference>
<gene>
    <name evidence="3" type="ORF">F6U93_08985</name>
</gene>
<proteinExistence type="predicted"/>
<evidence type="ECO:0000313" key="3">
    <source>
        <dbReference type="EMBL" id="KAB1067730.1"/>
    </source>
</evidence>
<dbReference type="Pfam" id="PF16344">
    <property type="entry name" value="FecR_C"/>
    <property type="match status" value="1"/>
</dbReference>
<dbReference type="Pfam" id="PF04773">
    <property type="entry name" value="FecR"/>
    <property type="match status" value="1"/>
</dbReference>
<dbReference type="InterPro" id="IPR032508">
    <property type="entry name" value="FecR_C"/>
</dbReference>
<dbReference type="InterPro" id="IPR006860">
    <property type="entry name" value="FecR"/>
</dbReference>
<dbReference type="Gene3D" id="3.55.50.30">
    <property type="match status" value="1"/>
</dbReference>
<dbReference type="Gene3D" id="2.60.120.1440">
    <property type="match status" value="1"/>
</dbReference>
<evidence type="ECO:0000259" key="1">
    <source>
        <dbReference type="Pfam" id="PF04773"/>
    </source>
</evidence>
<feature type="domain" description="FecR protein" evidence="1">
    <location>
        <begin position="173"/>
        <end position="270"/>
    </location>
</feature>
<comment type="caution">
    <text evidence="3">The sequence shown here is derived from an EMBL/GenBank/DDBJ whole genome shotgun (WGS) entry which is preliminary data.</text>
</comment>
<keyword evidence="4" id="KW-1185">Reference proteome</keyword>
<reference evidence="3 4" key="1">
    <citation type="submission" date="2019-09" db="EMBL/GenBank/DDBJ databases">
        <authorList>
            <person name="Cao W.R."/>
        </authorList>
    </citation>
    <scope>NUCLEOTIDE SEQUENCE [LARGE SCALE GENOMIC DNA]</scope>
    <source>
        <strain evidence="3 4">B1N29</strain>
    </source>
</reference>
<feature type="domain" description="Protein FecR C-terminal" evidence="2">
    <location>
        <begin position="314"/>
        <end position="382"/>
    </location>
</feature>
<organism evidence="3 4">
    <name type="scientific">Pseudotamlana haliotis</name>
    <dbReference type="NCBI Taxonomy" id="2614804"/>
    <lineage>
        <taxon>Bacteria</taxon>
        <taxon>Pseudomonadati</taxon>
        <taxon>Bacteroidota</taxon>
        <taxon>Flavobacteriia</taxon>
        <taxon>Flavobacteriales</taxon>
        <taxon>Flavobacteriaceae</taxon>
        <taxon>Pseudotamlana</taxon>
    </lineage>
</organism>
<evidence type="ECO:0000259" key="2">
    <source>
        <dbReference type="Pfam" id="PF16344"/>
    </source>
</evidence>
<evidence type="ECO:0000313" key="4">
    <source>
        <dbReference type="Proteomes" id="UP000441333"/>
    </source>
</evidence>
<dbReference type="EMBL" id="WAAT01000044">
    <property type="protein sequence ID" value="KAB1067730.1"/>
    <property type="molecule type" value="Genomic_DNA"/>
</dbReference>
<dbReference type="PANTHER" id="PTHR30273">
    <property type="entry name" value="PERIPLASMIC SIGNAL SENSOR AND SIGMA FACTOR ACTIVATOR FECR-RELATED"/>
    <property type="match status" value="1"/>
</dbReference>
<dbReference type="PIRSF" id="PIRSF018266">
    <property type="entry name" value="FecR"/>
    <property type="match status" value="1"/>
</dbReference>
<dbReference type="InterPro" id="IPR012373">
    <property type="entry name" value="Ferrdict_sens_TM"/>
</dbReference>
<dbReference type="GO" id="GO:0006164">
    <property type="term" value="P:purine nucleotide biosynthetic process"/>
    <property type="evidence" value="ECO:0007669"/>
    <property type="project" value="InterPro"/>
</dbReference>
<protein>
    <submittedName>
        <fullName evidence="3">FecR family protein</fullName>
    </submittedName>
</protein>
<dbReference type="Proteomes" id="UP000441333">
    <property type="component" value="Unassembled WGS sequence"/>
</dbReference>
<name>A0A6N6MAZ6_9FLAO</name>
<dbReference type="PANTHER" id="PTHR30273:SF2">
    <property type="entry name" value="PROTEIN FECR"/>
    <property type="match status" value="1"/>
</dbReference>
<dbReference type="InterPro" id="IPR018236">
    <property type="entry name" value="SAICAR_synthetase_CS"/>
</dbReference>
<sequence>MINFNKIILLSKQIAASLLKDEKVESLEPLDLFSQEEKDNILKRLTDNTEIESRLQSKIEIDKKKDWESLKSKLHVPKKTYYWQYATAASIALIVALTFLLNNNDDDYTEPVLVDTKIEIGTDKAVLTLADGTTVLLDSTNVYQGKNVKGNGKEVIYEIAEQNIDELEFNYLTVPRGGQYHVKLSDGTEVWLNSESQLKYPVSFIRGNPREVELVYGEAYFEVSKSSKHNGDAFTLKTNAQSLTVLGTIFNVKAYKDETEIITTLVEGSVSVSNTINEVILKPKQQSKLTQANNDFEIATVEVEDYISWHRGVFSFANKPLKDIMKVLSRWYDVGILIANEDMENIAFTGVLNKQQSIENILEIIKSTNNMNYKIENEYIIIE</sequence>
<dbReference type="GO" id="GO:0004639">
    <property type="term" value="F:phosphoribosylaminoimidazolesuccinocarboxamide synthase activity"/>
    <property type="evidence" value="ECO:0007669"/>
    <property type="project" value="InterPro"/>
</dbReference>
<dbReference type="GO" id="GO:0016989">
    <property type="term" value="F:sigma factor antagonist activity"/>
    <property type="evidence" value="ECO:0007669"/>
    <property type="project" value="TreeGrafter"/>
</dbReference>
<dbReference type="AlphaFoldDB" id="A0A6N6MAZ6"/>